<gene>
    <name evidence="7" type="ORF">FE782_02820</name>
</gene>
<dbReference type="GO" id="GO:0043565">
    <property type="term" value="F:sequence-specific DNA binding"/>
    <property type="evidence" value="ECO:0007669"/>
    <property type="project" value="InterPro"/>
</dbReference>
<dbReference type="InterPro" id="IPR013096">
    <property type="entry name" value="Cupin_2"/>
</dbReference>
<dbReference type="SMART" id="SM00342">
    <property type="entry name" value="HTH_ARAC"/>
    <property type="match status" value="1"/>
</dbReference>
<dbReference type="Gene3D" id="2.60.120.10">
    <property type="entry name" value="Jelly Rolls"/>
    <property type="match status" value="1"/>
</dbReference>
<dbReference type="EMBL" id="VCIW01000001">
    <property type="protein sequence ID" value="TLS54293.1"/>
    <property type="molecule type" value="Genomic_DNA"/>
</dbReference>
<dbReference type="InterPro" id="IPR037923">
    <property type="entry name" value="HTH-like"/>
</dbReference>
<dbReference type="GO" id="GO:0003700">
    <property type="term" value="F:DNA-binding transcription factor activity"/>
    <property type="evidence" value="ECO:0007669"/>
    <property type="project" value="InterPro"/>
</dbReference>
<dbReference type="RefSeq" id="WP_138192268.1">
    <property type="nucleotide sequence ID" value="NZ_VCIW01000001.1"/>
</dbReference>
<name>A0A5R9GM68_9BACL</name>
<dbReference type="PROSITE" id="PS00041">
    <property type="entry name" value="HTH_ARAC_FAMILY_1"/>
    <property type="match status" value="1"/>
</dbReference>
<protein>
    <submittedName>
        <fullName evidence="7">AraC family transcriptional regulator</fullName>
    </submittedName>
</protein>
<dbReference type="CDD" id="cd02208">
    <property type="entry name" value="cupin_RmlC-like"/>
    <property type="match status" value="1"/>
</dbReference>
<sequence length="298" mass="33516">MNLDVVFPNITSTLQITGCHFGFKPSGWSYPKHHHHLYEVFHCREGEVCVSLGRDALVLRPGDWLLLRAGVRHAIDNRTNGEVAFFNIHFDLDDHDLRKRLGGADYTVIPSPDAAAADLPAYLAEIEALMSEQLRRSPVDPAGTERRLPLASGQRIVLQAYILLIVNEMIRRQGESGRGARSEGAKDPTFYEADMAHRIEERLERLVSSDGSISQIAEALNVSRSQCTKIFTKIYGIPPRQYVTQLKLSKAKELLVGTNRTVEDIANELGFHSASHFSRQFRRGTGMSPNQFRPRHMT</sequence>
<keyword evidence="2" id="KW-0805">Transcription regulation</keyword>
<evidence type="ECO:0000256" key="2">
    <source>
        <dbReference type="ARBA" id="ARBA00023015"/>
    </source>
</evidence>
<feature type="domain" description="HTH araC/xylS-type" evidence="6">
    <location>
        <begin position="197"/>
        <end position="295"/>
    </location>
</feature>
<evidence type="ECO:0000256" key="5">
    <source>
        <dbReference type="ARBA" id="ARBA00023163"/>
    </source>
</evidence>
<dbReference type="Pfam" id="PF07883">
    <property type="entry name" value="Cupin_2"/>
    <property type="match status" value="1"/>
</dbReference>
<dbReference type="AlphaFoldDB" id="A0A5R9GM68"/>
<proteinExistence type="predicted"/>
<evidence type="ECO:0000256" key="3">
    <source>
        <dbReference type="ARBA" id="ARBA00023125"/>
    </source>
</evidence>
<dbReference type="InterPro" id="IPR009057">
    <property type="entry name" value="Homeodomain-like_sf"/>
</dbReference>
<dbReference type="PROSITE" id="PS01124">
    <property type="entry name" value="HTH_ARAC_FAMILY_2"/>
    <property type="match status" value="1"/>
</dbReference>
<evidence type="ECO:0000256" key="4">
    <source>
        <dbReference type="ARBA" id="ARBA00023159"/>
    </source>
</evidence>
<keyword evidence="5" id="KW-0804">Transcription</keyword>
<dbReference type="PANTHER" id="PTHR46796:SF13">
    <property type="entry name" value="HTH-TYPE TRANSCRIPTIONAL ACTIVATOR RHAS"/>
    <property type="match status" value="1"/>
</dbReference>
<keyword evidence="1" id="KW-0963">Cytoplasm</keyword>
<keyword evidence="3" id="KW-0238">DNA-binding</keyword>
<dbReference type="Gene3D" id="1.10.10.60">
    <property type="entry name" value="Homeodomain-like"/>
    <property type="match status" value="2"/>
</dbReference>
<keyword evidence="8" id="KW-1185">Reference proteome</keyword>
<dbReference type="OrthoDB" id="1975977at2"/>
<reference evidence="7 8" key="1">
    <citation type="submission" date="2019-05" db="EMBL/GenBank/DDBJ databases">
        <authorList>
            <person name="Narsing Rao M.P."/>
            <person name="Li W.J."/>
        </authorList>
    </citation>
    <scope>NUCLEOTIDE SEQUENCE [LARGE SCALE GENOMIC DNA]</scope>
    <source>
        <strain evidence="7 8">SYSU_K30003</strain>
    </source>
</reference>
<evidence type="ECO:0000256" key="1">
    <source>
        <dbReference type="ARBA" id="ARBA00022490"/>
    </source>
</evidence>
<dbReference type="PRINTS" id="PR00032">
    <property type="entry name" value="HTHARAC"/>
</dbReference>
<dbReference type="InterPro" id="IPR020449">
    <property type="entry name" value="Tscrpt_reg_AraC-type_HTH"/>
</dbReference>
<evidence type="ECO:0000259" key="6">
    <source>
        <dbReference type="PROSITE" id="PS01124"/>
    </source>
</evidence>
<evidence type="ECO:0000313" key="7">
    <source>
        <dbReference type="EMBL" id="TLS54293.1"/>
    </source>
</evidence>
<dbReference type="InterPro" id="IPR018060">
    <property type="entry name" value="HTH_AraC"/>
</dbReference>
<comment type="caution">
    <text evidence="7">The sequence shown here is derived from an EMBL/GenBank/DDBJ whole genome shotgun (WGS) entry which is preliminary data.</text>
</comment>
<dbReference type="PANTHER" id="PTHR46796">
    <property type="entry name" value="HTH-TYPE TRANSCRIPTIONAL ACTIVATOR RHAS-RELATED"/>
    <property type="match status" value="1"/>
</dbReference>
<dbReference type="InterPro" id="IPR014710">
    <property type="entry name" value="RmlC-like_jellyroll"/>
</dbReference>
<dbReference type="SUPFAM" id="SSF51215">
    <property type="entry name" value="Regulatory protein AraC"/>
    <property type="match status" value="1"/>
</dbReference>
<dbReference type="Pfam" id="PF12833">
    <property type="entry name" value="HTH_18"/>
    <property type="match status" value="1"/>
</dbReference>
<organism evidence="7 8">
    <name type="scientific">Paenibacillus antri</name>
    <dbReference type="NCBI Taxonomy" id="2582848"/>
    <lineage>
        <taxon>Bacteria</taxon>
        <taxon>Bacillati</taxon>
        <taxon>Bacillota</taxon>
        <taxon>Bacilli</taxon>
        <taxon>Bacillales</taxon>
        <taxon>Paenibacillaceae</taxon>
        <taxon>Paenibacillus</taxon>
    </lineage>
</organism>
<dbReference type="InterPro" id="IPR050204">
    <property type="entry name" value="AraC_XylS_family_regulators"/>
</dbReference>
<evidence type="ECO:0000313" key="8">
    <source>
        <dbReference type="Proteomes" id="UP000309676"/>
    </source>
</evidence>
<accession>A0A5R9GM68</accession>
<dbReference type="Proteomes" id="UP000309676">
    <property type="component" value="Unassembled WGS sequence"/>
</dbReference>
<keyword evidence="4" id="KW-0010">Activator</keyword>
<dbReference type="InterPro" id="IPR018062">
    <property type="entry name" value="HTH_AraC-typ_CS"/>
</dbReference>
<dbReference type="SUPFAM" id="SSF46689">
    <property type="entry name" value="Homeodomain-like"/>
    <property type="match status" value="2"/>
</dbReference>